<feature type="region of interest" description="Disordered" evidence="6">
    <location>
        <begin position="730"/>
        <end position="759"/>
    </location>
</feature>
<dbReference type="InterPro" id="IPR004342">
    <property type="entry name" value="EXS_C"/>
</dbReference>
<dbReference type="Pfam" id="PF03105">
    <property type="entry name" value="SPX"/>
    <property type="match status" value="2"/>
</dbReference>
<dbReference type="PANTHER" id="PTHR10783">
    <property type="entry name" value="XENOTROPIC AND POLYTROPIC RETROVIRUS RECEPTOR 1-RELATED"/>
    <property type="match status" value="1"/>
</dbReference>
<keyword evidence="3 7" id="KW-0812">Transmembrane</keyword>
<keyword evidence="5 7" id="KW-0472">Membrane</keyword>
<feature type="transmembrane region" description="Helical" evidence="7">
    <location>
        <begin position="389"/>
        <end position="410"/>
    </location>
</feature>
<dbReference type="PROSITE" id="PS51380">
    <property type="entry name" value="EXS"/>
    <property type="match status" value="1"/>
</dbReference>
<evidence type="ECO:0000256" key="7">
    <source>
        <dbReference type="SAM" id="Phobius"/>
    </source>
</evidence>
<feature type="domain" description="SPX" evidence="9">
    <location>
        <begin position="1"/>
        <end position="181"/>
    </location>
</feature>
<evidence type="ECO:0000256" key="6">
    <source>
        <dbReference type="SAM" id="MobiDB-lite"/>
    </source>
</evidence>
<dbReference type="PANTHER" id="PTHR10783:SF103">
    <property type="entry name" value="SOLUTE CARRIER FAMILY 53 MEMBER 1"/>
    <property type="match status" value="1"/>
</dbReference>
<evidence type="ECO:0000259" key="8">
    <source>
        <dbReference type="PROSITE" id="PS51380"/>
    </source>
</evidence>
<feature type="transmembrane region" description="Helical" evidence="7">
    <location>
        <begin position="314"/>
        <end position="332"/>
    </location>
</feature>
<dbReference type="EMBL" id="OU015567">
    <property type="protein sequence ID" value="CAG5114053.1"/>
    <property type="molecule type" value="Genomic_DNA"/>
</dbReference>
<dbReference type="Proteomes" id="UP001158576">
    <property type="component" value="Chromosome 2"/>
</dbReference>
<evidence type="ECO:0000313" key="10">
    <source>
        <dbReference type="EMBL" id="CAG5114053.1"/>
    </source>
</evidence>
<reference evidence="10 11" key="1">
    <citation type="submission" date="2021-04" db="EMBL/GenBank/DDBJ databases">
        <authorList>
            <person name="Bliznina A."/>
        </authorList>
    </citation>
    <scope>NUCLEOTIDE SEQUENCE [LARGE SCALE GENOMIC DNA]</scope>
</reference>
<organism evidence="10 11">
    <name type="scientific">Oikopleura dioica</name>
    <name type="common">Tunicate</name>
    <dbReference type="NCBI Taxonomy" id="34765"/>
    <lineage>
        <taxon>Eukaryota</taxon>
        <taxon>Metazoa</taxon>
        <taxon>Chordata</taxon>
        <taxon>Tunicata</taxon>
        <taxon>Appendicularia</taxon>
        <taxon>Copelata</taxon>
        <taxon>Oikopleuridae</taxon>
        <taxon>Oikopleura</taxon>
    </lineage>
</organism>
<feature type="domain" description="EXS" evidence="8">
    <location>
        <begin position="516"/>
        <end position="720"/>
    </location>
</feature>
<sequence>MKFGENLQYYATAEWRDKYIDYEKLKTLLEEAQTGHTDTYLGDDEKERPKHKTLQTPGDEVFFREIAEQLEKVNHFYNERYSKVVQTFNGLKKDVEFYKNPKEETESSGGVIRRRKFLRAEPEKNAIKPKSLKELKANFSDFYLSLVLLDRYQKINFDGFRKILKKFDKNMYSTYGDSWRKKHIEKERSFYTNKHISNLLLQTETIVAEELEDGDRKKARKKLGVPSLESKELSQDKNDFTLFRVGIFLGMGLVVLSAIVLSIYPARSCIFADSISSQDDRTLSLERTSSSNTSSFTDIFCEQKDTIIRLYRPGILLAFFIFLLGFNVYGWRKAGVNHVLIFEIDYREHLAPTHLWEVSFVIALTWALSLLAFIHNPLADYLPRYAHPAILYSFLTILIIFPLPIPGLSCYRKARSWLVGRFWRLLFPGYWSVTFADFWLADQLTSMAGFLVDMEYVTCFYAVDGNISNGLSCSSTNINASSTDQSVITYRMNGTSLKTANESLTDEKCLCGELVGGSALAGGIQVFLMMWPAIIRFLQCIRRYVDSGKLHPHITNAGKYSTTLIKVFISYLMAYSLRNVPKDDSSKFVWVVVLFVAHAISSFYSLVWDIKMDWGFLDQSDDSTCVGGLLRDHLVYASPWNWKYYAAFLEDIVFRFLWTLQAFHVPYVSPTLLMFAEVFRRFVWNYFRLENEHLNNCGEFRAVRDITVTQHRKEDLERIEDIMDNRMGPKHRRLMSDPNDNPVKFRPERADYERDSQPRKRVTMMPEMISSSDESSYETAMNLLQDDEDAKGTDELPEFLMVTSGARMNSSLIFWMRIGINPYEYNVLGPNTTRERLTLICKHGQCSTPASRRCPARCYLRVKNPDIIESKLGKKRRRDGSFYDCFRHSLKKDMEESRDKSNYEVEIFESPAVHNHPPPADLSPLQKIFKENSVKRSLEKKRVEYDREFEALPDSFNADIKKNIAGEETYQKKLISARLARRWTSPQDQVALGSTTMLLHDPSATKLYAKNSIIEQFLLSEINTHDGLPIKIWGLASELHLLHDKDDPCFIDGTFNFCSKLPSEGYEHYGHELHIDNWRVDYEGNPAKIIREFWPYALVYGCQFHYAKAILHNWALKLGSKKLVYDKELRAQILNIYLGMPFVDPTIVAEAIRKLETELIPSLCPTKRSKVVALHNYFIKTWVNKRHVNADWNLHALLKRNDTFWTTNQSEALHLSLKKSYKTPPPTIRVASEVLHDYKSFFRGKYANRQLVPRKLDSLERARNIMFHHSEVERQSSAWKFENAVSICRQFSSNENLATNILHYPSAFVTDELVYTVL</sequence>
<feature type="transmembrane region" description="Helical" evidence="7">
    <location>
        <begin position="353"/>
        <end position="374"/>
    </location>
</feature>
<dbReference type="PROSITE" id="PS51382">
    <property type="entry name" value="SPX"/>
    <property type="match status" value="1"/>
</dbReference>
<keyword evidence="4 7" id="KW-1133">Transmembrane helix</keyword>
<feature type="transmembrane region" description="Helical" evidence="7">
    <location>
        <begin position="514"/>
        <end position="538"/>
    </location>
</feature>
<evidence type="ECO:0000256" key="2">
    <source>
        <dbReference type="ARBA" id="ARBA00009665"/>
    </source>
</evidence>
<feature type="transmembrane region" description="Helical" evidence="7">
    <location>
        <begin position="422"/>
        <end position="441"/>
    </location>
</feature>
<accession>A0ABN7T8A1</accession>
<evidence type="ECO:0000256" key="1">
    <source>
        <dbReference type="ARBA" id="ARBA00004141"/>
    </source>
</evidence>
<feature type="compositionally biased region" description="Basic and acidic residues" evidence="6">
    <location>
        <begin position="743"/>
        <end position="758"/>
    </location>
</feature>
<dbReference type="InterPro" id="IPR004331">
    <property type="entry name" value="SPX_dom"/>
</dbReference>
<dbReference type="Pfam" id="PF03124">
    <property type="entry name" value="EXS"/>
    <property type="match status" value="1"/>
</dbReference>
<feature type="transmembrane region" description="Helical" evidence="7">
    <location>
        <begin position="241"/>
        <end position="264"/>
    </location>
</feature>
<protein>
    <submittedName>
        <fullName evidence="10">Oidioi.mRNA.OKI2018_I69.chr2.g8134.t2.cds</fullName>
    </submittedName>
</protein>
<evidence type="ECO:0000256" key="5">
    <source>
        <dbReference type="ARBA" id="ARBA00023136"/>
    </source>
</evidence>
<evidence type="ECO:0000313" key="11">
    <source>
        <dbReference type="Proteomes" id="UP001158576"/>
    </source>
</evidence>
<proteinExistence type="inferred from homology"/>
<keyword evidence="11" id="KW-1185">Reference proteome</keyword>
<name>A0ABN7T8A1_OIKDI</name>
<evidence type="ECO:0000256" key="3">
    <source>
        <dbReference type="ARBA" id="ARBA00022692"/>
    </source>
</evidence>
<comment type="subcellular location">
    <subcellularLocation>
        <location evidence="1">Membrane</location>
        <topology evidence="1">Multi-pass membrane protein</topology>
    </subcellularLocation>
</comment>
<evidence type="ECO:0000256" key="4">
    <source>
        <dbReference type="ARBA" id="ARBA00022989"/>
    </source>
</evidence>
<gene>
    <name evidence="10" type="ORF">OKIOD_LOCUS16899</name>
</gene>
<feature type="transmembrane region" description="Helical" evidence="7">
    <location>
        <begin position="588"/>
        <end position="607"/>
    </location>
</feature>
<comment type="similarity">
    <text evidence="2">Belongs to the SYG1 (TC 2.A.94) family.</text>
</comment>
<dbReference type="CDD" id="cd14477">
    <property type="entry name" value="SPX_XPR1_like"/>
    <property type="match status" value="1"/>
</dbReference>
<evidence type="ECO:0000259" key="9">
    <source>
        <dbReference type="PROSITE" id="PS51382"/>
    </source>
</evidence>